<keyword evidence="5 7" id="KW-0378">Hydrolase</keyword>
<evidence type="ECO:0000256" key="7">
    <source>
        <dbReference type="PIRNR" id="PIRNR005539"/>
    </source>
</evidence>
<dbReference type="RefSeq" id="WP_163798211.1">
    <property type="nucleotide sequence ID" value="NZ_AP022588.1"/>
</dbReference>
<dbReference type="SUPFAM" id="SSF53474">
    <property type="entry name" value="alpha/beta-Hydrolases"/>
    <property type="match status" value="1"/>
</dbReference>
<dbReference type="PRINTS" id="PR00793">
    <property type="entry name" value="PROAMNOPTASE"/>
</dbReference>
<comment type="similarity">
    <text evidence="2 7">Belongs to the peptidase S33 family.</text>
</comment>
<evidence type="ECO:0000256" key="5">
    <source>
        <dbReference type="ARBA" id="ARBA00022801"/>
    </source>
</evidence>
<dbReference type="EMBL" id="AP022588">
    <property type="protein sequence ID" value="BBY29433.1"/>
    <property type="molecule type" value="Genomic_DNA"/>
</dbReference>
<gene>
    <name evidence="10" type="ORF">MSEDJ_35290</name>
</gene>
<feature type="active site" evidence="8">
    <location>
        <position position="253"/>
    </location>
</feature>
<dbReference type="EC" id="3.4.11.5" evidence="3"/>
<dbReference type="PIRSF" id="PIRSF005539">
    <property type="entry name" value="Pept_S33_TRI_F1"/>
    <property type="match status" value="1"/>
</dbReference>
<dbReference type="GO" id="GO:0004177">
    <property type="term" value="F:aminopeptidase activity"/>
    <property type="evidence" value="ECO:0007669"/>
    <property type="project" value="UniProtKB-EC"/>
</dbReference>
<evidence type="ECO:0000256" key="2">
    <source>
        <dbReference type="ARBA" id="ARBA00010088"/>
    </source>
</evidence>
<dbReference type="PANTHER" id="PTHR43194:SF2">
    <property type="entry name" value="PEROXISOMAL MEMBRANE PROTEIN LPX1"/>
    <property type="match status" value="1"/>
</dbReference>
<accession>A0A7I7QSS8</accession>
<feature type="active site" description="Nucleophile" evidence="8">
    <location>
        <position position="113"/>
    </location>
</feature>
<evidence type="ECO:0000313" key="10">
    <source>
        <dbReference type="EMBL" id="BBY29433.1"/>
    </source>
</evidence>
<evidence type="ECO:0000259" key="9">
    <source>
        <dbReference type="Pfam" id="PF00561"/>
    </source>
</evidence>
<dbReference type="InterPro" id="IPR050228">
    <property type="entry name" value="Carboxylesterase_BioH"/>
</dbReference>
<evidence type="ECO:0000256" key="8">
    <source>
        <dbReference type="PIRSR" id="PIRSR005539-1"/>
    </source>
</evidence>
<dbReference type="InterPro" id="IPR029058">
    <property type="entry name" value="AB_hydrolase_fold"/>
</dbReference>
<dbReference type="KEGG" id="msei:MSEDJ_35290"/>
<name>A0A7I7QSS8_9MYCO</name>
<dbReference type="AlphaFoldDB" id="A0A7I7QSS8"/>
<evidence type="ECO:0000256" key="1">
    <source>
        <dbReference type="ARBA" id="ARBA00001585"/>
    </source>
</evidence>
<protein>
    <recommendedName>
        <fullName evidence="4">Proline iminopeptidase</fullName>
        <ecNumber evidence="3">3.4.11.5</ecNumber>
    </recommendedName>
    <alternativeName>
        <fullName evidence="6">Prolyl aminopeptidase</fullName>
    </alternativeName>
</protein>
<dbReference type="InterPro" id="IPR005945">
    <property type="entry name" value="Pro_imino_pep"/>
</dbReference>
<reference evidence="10 11" key="1">
    <citation type="journal article" date="2019" name="Emerg. Microbes Infect.">
        <title>Comprehensive subspecies identification of 175 nontuberculous mycobacteria species based on 7547 genomic profiles.</title>
        <authorList>
            <person name="Matsumoto Y."/>
            <person name="Kinjo T."/>
            <person name="Motooka D."/>
            <person name="Nabeya D."/>
            <person name="Jung N."/>
            <person name="Uechi K."/>
            <person name="Horii T."/>
            <person name="Iida T."/>
            <person name="Fujita J."/>
            <person name="Nakamura S."/>
        </authorList>
    </citation>
    <scope>NUCLEOTIDE SEQUENCE [LARGE SCALE GENOMIC DNA]</scope>
    <source>
        <strain evidence="10 11">JCM 17899</strain>
    </source>
</reference>
<evidence type="ECO:0000256" key="4">
    <source>
        <dbReference type="ARBA" id="ARBA00021843"/>
    </source>
</evidence>
<feature type="active site" description="Proton donor" evidence="8">
    <location>
        <position position="280"/>
    </location>
</feature>
<sequence length="314" mass="34596">MLIAMQVTEHTVPFRDHETWVRSTTPDVAVDGAWPLIVLHGGPGMAHDYVRNIAELADQTGRQVVHYDQLGCGRSTHLPQAPADFWTPELFVDEFHAVRAALGIDRYHVLGQSWGGMLGAEIAVRRPDGLASLSICNSPASMALWMAAAAELRAQLPEDTQRALDRHEAAGTIADPEYVAATQEFYVRHVCRVTPMPRDFVDSEQQMEAEPTVYHTMNGPNEFHVLGTLRSWTIVDRLDRVDAPTLVVAGEFDEATPATWAPFAERIPGARSHVFAGASHCTHLEQPDEFRAVIADFLAEHDTPAHDDTAPAQA</sequence>
<organism evidence="10 11">
    <name type="scientific">Mycolicibacterium sediminis</name>
    <dbReference type="NCBI Taxonomy" id="1286180"/>
    <lineage>
        <taxon>Bacteria</taxon>
        <taxon>Bacillati</taxon>
        <taxon>Actinomycetota</taxon>
        <taxon>Actinomycetes</taxon>
        <taxon>Mycobacteriales</taxon>
        <taxon>Mycobacteriaceae</taxon>
        <taxon>Mycolicibacterium</taxon>
    </lineage>
</organism>
<dbReference type="InterPro" id="IPR000073">
    <property type="entry name" value="AB_hydrolase_1"/>
</dbReference>
<dbReference type="PANTHER" id="PTHR43194">
    <property type="entry name" value="HYDROLASE ALPHA/BETA FOLD FAMILY"/>
    <property type="match status" value="1"/>
</dbReference>
<dbReference type="NCBIfam" id="TIGR01250">
    <property type="entry name" value="pro_imino_pep_2"/>
    <property type="match status" value="1"/>
</dbReference>
<dbReference type="GO" id="GO:0006508">
    <property type="term" value="P:proteolysis"/>
    <property type="evidence" value="ECO:0007669"/>
    <property type="project" value="InterPro"/>
</dbReference>
<comment type="catalytic activity">
    <reaction evidence="1">
        <text>Release of N-terminal proline from a peptide.</text>
        <dbReference type="EC" id="3.4.11.5"/>
    </reaction>
</comment>
<evidence type="ECO:0000256" key="6">
    <source>
        <dbReference type="ARBA" id="ARBA00029605"/>
    </source>
</evidence>
<dbReference type="Gene3D" id="3.40.50.1820">
    <property type="entry name" value="alpha/beta hydrolase"/>
    <property type="match status" value="1"/>
</dbReference>
<keyword evidence="11" id="KW-1185">Reference proteome</keyword>
<evidence type="ECO:0000256" key="3">
    <source>
        <dbReference type="ARBA" id="ARBA00012568"/>
    </source>
</evidence>
<dbReference type="Pfam" id="PF00561">
    <property type="entry name" value="Abhydrolase_1"/>
    <property type="match status" value="1"/>
</dbReference>
<proteinExistence type="inferred from homology"/>
<dbReference type="InterPro" id="IPR002410">
    <property type="entry name" value="Peptidase_S33"/>
</dbReference>
<feature type="domain" description="AB hydrolase-1" evidence="9">
    <location>
        <begin position="35"/>
        <end position="287"/>
    </location>
</feature>
<evidence type="ECO:0000313" key="11">
    <source>
        <dbReference type="Proteomes" id="UP000467193"/>
    </source>
</evidence>
<dbReference type="Proteomes" id="UP000467193">
    <property type="component" value="Chromosome"/>
</dbReference>